<evidence type="ECO:0000256" key="8">
    <source>
        <dbReference type="ARBA" id="ARBA00022824"/>
    </source>
</evidence>
<dbReference type="InterPro" id="IPR005595">
    <property type="entry name" value="TRAP_alpha"/>
</dbReference>
<protein>
    <recommendedName>
        <fullName evidence="4">Conserved oligomeric Golgi complex subunit 3</fullName>
    </recommendedName>
    <alternativeName>
        <fullName evidence="13">Component of oligomeric Golgi complex 3</fullName>
    </alternativeName>
</protein>
<comment type="similarity">
    <text evidence="3">Belongs to the COG3 family.</text>
</comment>
<keyword evidence="12 14" id="KW-0472">Membrane</keyword>
<dbReference type="InterPro" id="IPR048685">
    <property type="entry name" value="COG3_C"/>
</dbReference>
<evidence type="ECO:0000256" key="3">
    <source>
        <dbReference type="ARBA" id="ARBA00009936"/>
    </source>
</evidence>
<feature type="transmembrane region" description="Helical" evidence="14">
    <location>
        <begin position="241"/>
        <end position="262"/>
    </location>
</feature>
<keyword evidence="9" id="KW-0653">Protein transport</keyword>
<evidence type="ECO:0000256" key="6">
    <source>
        <dbReference type="ARBA" id="ARBA00022692"/>
    </source>
</evidence>
<dbReference type="GO" id="GO:0006886">
    <property type="term" value="P:intracellular protein transport"/>
    <property type="evidence" value="ECO:0007669"/>
    <property type="project" value="InterPro"/>
</dbReference>
<keyword evidence="6 14" id="KW-0812">Transmembrane</keyword>
<dbReference type="Pfam" id="PF04136">
    <property type="entry name" value="COG3_N"/>
    <property type="match status" value="1"/>
</dbReference>
<keyword evidence="18" id="KW-1185">Reference proteome</keyword>
<keyword evidence="11" id="KW-0333">Golgi apparatus</keyword>
<gene>
    <name evidence="17" type="ORF">BPAG_LOCUS1484</name>
</gene>
<dbReference type="Pfam" id="PF20671">
    <property type="entry name" value="COG3_C"/>
    <property type="match status" value="1"/>
</dbReference>
<dbReference type="GO" id="GO:0005789">
    <property type="term" value="C:endoplasmic reticulum membrane"/>
    <property type="evidence" value="ECO:0007669"/>
    <property type="project" value="UniProtKB-SubCell"/>
</dbReference>
<organism evidence="19">
    <name type="scientific">Brugia pahangi</name>
    <name type="common">Filarial nematode worm</name>
    <dbReference type="NCBI Taxonomy" id="6280"/>
    <lineage>
        <taxon>Eukaryota</taxon>
        <taxon>Metazoa</taxon>
        <taxon>Ecdysozoa</taxon>
        <taxon>Nematoda</taxon>
        <taxon>Chromadorea</taxon>
        <taxon>Rhabditida</taxon>
        <taxon>Spirurina</taxon>
        <taxon>Spiruromorpha</taxon>
        <taxon>Filarioidea</taxon>
        <taxon>Onchocercidae</taxon>
        <taxon>Brugia</taxon>
    </lineage>
</organism>
<evidence type="ECO:0000256" key="10">
    <source>
        <dbReference type="ARBA" id="ARBA00022989"/>
    </source>
</evidence>
<keyword evidence="5" id="KW-0813">Transport</keyword>
<evidence type="ECO:0000313" key="17">
    <source>
        <dbReference type="EMBL" id="VDN82670.1"/>
    </source>
</evidence>
<dbReference type="GO" id="GO:0005801">
    <property type="term" value="C:cis-Golgi network"/>
    <property type="evidence" value="ECO:0007669"/>
    <property type="project" value="InterPro"/>
</dbReference>
<evidence type="ECO:0000313" key="18">
    <source>
        <dbReference type="Proteomes" id="UP000278627"/>
    </source>
</evidence>
<dbReference type="GO" id="GO:0000139">
    <property type="term" value="C:Golgi membrane"/>
    <property type="evidence" value="ECO:0007669"/>
    <property type="project" value="UniProtKB-SubCell"/>
</dbReference>
<dbReference type="PANTHER" id="PTHR13302:SF8">
    <property type="entry name" value="CONSERVED OLIGOMERIC GOLGI COMPLEX SUBUNIT 3"/>
    <property type="match status" value="1"/>
</dbReference>
<evidence type="ECO:0000256" key="1">
    <source>
        <dbReference type="ARBA" id="ARBA00004115"/>
    </source>
</evidence>
<dbReference type="GO" id="GO:0017119">
    <property type="term" value="C:Golgi transport complex"/>
    <property type="evidence" value="ECO:0007669"/>
    <property type="project" value="TreeGrafter"/>
</dbReference>
<dbReference type="InterPro" id="IPR007265">
    <property type="entry name" value="COG_su3"/>
</dbReference>
<evidence type="ECO:0000259" key="16">
    <source>
        <dbReference type="Pfam" id="PF20671"/>
    </source>
</evidence>
<evidence type="ECO:0000256" key="11">
    <source>
        <dbReference type="ARBA" id="ARBA00023034"/>
    </source>
</evidence>
<dbReference type="STRING" id="6280.A0A158PQC0"/>
<proteinExistence type="inferred from homology"/>
<evidence type="ECO:0000259" key="15">
    <source>
        <dbReference type="Pfam" id="PF04136"/>
    </source>
</evidence>
<keyword evidence="7" id="KW-0732">Signal</keyword>
<dbReference type="GO" id="GO:0006891">
    <property type="term" value="P:intra-Golgi vesicle-mediated transport"/>
    <property type="evidence" value="ECO:0007669"/>
    <property type="project" value="TreeGrafter"/>
</dbReference>
<evidence type="ECO:0000256" key="7">
    <source>
        <dbReference type="ARBA" id="ARBA00022729"/>
    </source>
</evidence>
<dbReference type="Pfam" id="PF03896">
    <property type="entry name" value="TRAP_alpha"/>
    <property type="match status" value="1"/>
</dbReference>
<evidence type="ECO:0000256" key="5">
    <source>
        <dbReference type="ARBA" id="ARBA00022448"/>
    </source>
</evidence>
<reference evidence="19" key="1">
    <citation type="submission" date="2016-04" db="UniProtKB">
        <authorList>
            <consortium name="WormBaseParasite"/>
        </authorList>
    </citation>
    <scope>IDENTIFICATION</scope>
</reference>
<dbReference type="InterPro" id="IPR048320">
    <property type="entry name" value="COG3_N"/>
</dbReference>
<evidence type="ECO:0000313" key="19">
    <source>
        <dbReference type="WBParaSite" id="BPAG_0000148301-mRNA-1"/>
    </source>
</evidence>
<evidence type="ECO:0000256" key="13">
    <source>
        <dbReference type="ARBA" id="ARBA00031339"/>
    </source>
</evidence>
<evidence type="ECO:0000256" key="4">
    <source>
        <dbReference type="ARBA" id="ARBA00020976"/>
    </source>
</evidence>
<name>A0A158PQC0_BRUPA</name>
<dbReference type="GO" id="GO:0007030">
    <property type="term" value="P:Golgi organization"/>
    <property type="evidence" value="ECO:0007669"/>
    <property type="project" value="TreeGrafter"/>
</dbReference>
<comment type="subcellular location">
    <subcellularLocation>
        <location evidence="1">Endoplasmic reticulum membrane</location>
        <topology evidence="1">Single-pass type I membrane protein</topology>
    </subcellularLocation>
    <subcellularLocation>
        <location evidence="2">Golgi apparatus membrane</location>
        <topology evidence="2">Peripheral membrane protein</topology>
    </subcellularLocation>
</comment>
<evidence type="ECO:0000256" key="14">
    <source>
        <dbReference type="SAM" id="Phobius"/>
    </source>
</evidence>
<accession>A0A158PQC0</accession>
<keyword evidence="8" id="KW-0256">Endoplasmic reticulum</keyword>
<feature type="domain" description="Conserved oligomeric Golgi complex subunit 3 N-terminal" evidence="15">
    <location>
        <begin position="439"/>
        <end position="574"/>
    </location>
</feature>
<evidence type="ECO:0000256" key="2">
    <source>
        <dbReference type="ARBA" id="ARBA00004395"/>
    </source>
</evidence>
<dbReference type="Proteomes" id="UP000278627">
    <property type="component" value="Unassembled WGS sequence"/>
</dbReference>
<keyword evidence="10 14" id="KW-1133">Transmembrane helix</keyword>
<dbReference type="PANTHER" id="PTHR13302">
    <property type="entry name" value="CONSERVED OLIGOMERIC GOLGI COMPLEX COMPONENT 3"/>
    <property type="match status" value="1"/>
</dbReference>
<reference evidence="17 18" key="2">
    <citation type="submission" date="2018-11" db="EMBL/GenBank/DDBJ databases">
        <authorList>
            <consortium name="Pathogen Informatics"/>
        </authorList>
    </citation>
    <scope>NUCLEOTIDE SEQUENCE [LARGE SCALE GENOMIC DNA]</scope>
</reference>
<dbReference type="WBParaSite" id="BPAG_0000148301-mRNA-1">
    <property type="protein sequence ID" value="BPAG_0000148301-mRNA-1"/>
    <property type="gene ID" value="BPAG_0000148301"/>
</dbReference>
<evidence type="ECO:0000256" key="9">
    <source>
        <dbReference type="ARBA" id="ARBA00022927"/>
    </source>
</evidence>
<feature type="domain" description="Conserved oligomeric Golgi complex subunit 3 C-terminal" evidence="16">
    <location>
        <begin position="602"/>
        <end position="976"/>
    </location>
</feature>
<dbReference type="AlphaFoldDB" id="A0A158PQC0"/>
<sequence>MKRDPPYYITSELPHPPPSRHILKFSEGDLGSWQYCGQLLVDGLEMISRRILRLLLGLAALSTCFITMKADDAVDGEVEEELSVNEEDIIAVSEDKISDTVEVDNVMKPSPDVHVAFIFTQPEHSEGLPGGKLVQFLMGFQNHGEKEFTVLFCETSFRYPQDFSYHIQNFSRVQYNRIVAAKQEATFNYAFYPSDQFAGRPLGLVVELQYEDSDGKGYKNTVFNETITIVEDESNFNTETGFLYVIFAAVVVLILLAGQHFLSKLTRRHGMAKSRQTQLTEIGTSKKNEVDFEWIPREVLNHSMSFILMFCRYLSYVLKFQTNHRNQDPLGSGSKHSDWTRQIMVSSGVHMSMMGPFGSMHKKTVELLITKVADYGLPSLANNADLQSGKELEDFEVLDPNLSADLLYSYLSDLYIAEKENISSGIIEENAEIGLLHICKESIDLVKERYDKCIELVDKLRSNYEIVTERTSSLHNACDRMMAHQTQIAAGAEQICANLYYYTQYDSIMKKLSTGKFSITGQVFTQILSTIDECLRFLNNHIHYKDSRIYITKYEQCLSKAMTVIRMGVMADLEASHNAVKDRHIKLYVETRQSGYTDDDTFALLYGVFAARANSIRSALNVAEQHFRDITEFQLMTADCQQAYFKIRYQMLEPVIKNTIEELKRTHESSSCALTRNGCAFLLRLCDDEFRLYKQFFTVRDDDDNGSRPATVSIPSDPHASISASFNLGTTSFDDFIESLCRVLYDILRPIVIHNPHLETLTELCTILKVEMIEERCGLMQSVMSVKRLAGYTNAGTSLPFYTDEYMNPRNGFVRVMTELLGDIAERIVYRTSLYAQSDIAEFIPSSGDLAYPEKLEMMRKIEKEHTLEKILFFLDDINATSSTSAVNLYCLWYPTVRRTVLSLSKLFKCLEPLVFQSIAHELLTACCQSLEDAAEQIRNSAAEKISLSRRFLDAELFIVKHLLILREQTSPYRVTMPPGSTLSDNIPQRDYVFDFSKYRTSASQLFHDRHRWFELTSNNAFLEFLLQVPLAVTEAAGDSRRIIDIRLKAHCHNLINTTSDMIIFEFADYIAKAEKTAAAADFDLAKNDFLKASSMQNFAGQAYKKVTHLWPEIKECFDLYIGFKETENILLQPIKKRIIDVFTRAGTFVDKFYDDEQKQIASLPTQDHIWLVMNV</sequence>
<dbReference type="EMBL" id="UZAD01000118">
    <property type="protein sequence ID" value="VDN82670.1"/>
    <property type="molecule type" value="Genomic_DNA"/>
</dbReference>
<evidence type="ECO:0000256" key="12">
    <source>
        <dbReference type="ARBA" id="ARBA00023136"/>
    </source>
</evidence>